<dbReference type="EMBL" id="JASAOG010000329">
    <property type="protein sequence ID" value="KAK0040398.1"/>
    <property type="molecule type" value="Genomic_DNA"/>
</dbReference>
<name>A0AAD8EUZ5_BIOPF</name>
<gene>
    <name evidence="1" type="ORF">Bpfe_030192</name>
</gene>
<dbReference type="Proteomes" id="UP001233172">
    <property type="component" value="Unassembled WGS sequence"/>
</dbReference>
<proteinExistence type="predicted"/>
<evidence type="ECO:0000313" key="1">
    <source>
        <dbReference type="EMBL" id="KAK0040398.1"/>
    </source>
</evidence>
<keyword evidence="2" id="KW-1185">Reference proteome</keyword>
<dbReference type="AlphaFoldDB" id="A0AAD8EUZ5"/>
<protein>
    <submittedName>
        <fullName evidence="1">Uncharacterized protein</fullName>
    </submittedName>
</protein>
<comment type="caution">
    <text evidence="1">The sequence shown here is derived from an EMBL/GenBank/DDBJ whole genome shotgun (WGS) entry which is preliminary data.</text>
</comment>
<reference evidence="1" key="2">
    <citation type="submission" date="2023-04" db="EMBL/GenBank/DDBJ databases">
        <authorList>
            <person name="Bu L."/>
            <person name="Lu L."/>
            <person name="Laidemitt M.R."/>
            <person name="Zhang S.M."/>
            <person name="Mutuku M."/>
            <person name="Mkoji G."/>
            <person name="Steinauer M."/>
            <person name="Loker E.S."/>
        </authorList>
    </citation>
    <scope>NUCLEOTIDE SEQUENCE</scope>
    <source>
        <strain evidence="1">KasaAsao</strain>
        <tissue evidence="1">Whole Snail</tissue>
    </source>
</reference>
<evidence type="ECO:0000313" key="2">
    <source>
        <dbReference type="Proteomes" id="UP001233172"/>
    </source>
</evidence>
<accession>A0AAD8EUZ5</accession>
<reference evidence="1" key="1">
    <citation type="journal article" date="2023" name="PLoS Negl. Trop. Dis.">
        <title>A genome sequence for Biomphalaria pfeifferi, the major vector snail for the human-infecting parasite Schistosoma mansoni.</title>
        <authorList>
            <person name="Bu L."/>
            <person name="Lu L."/>
            <person name="Laidemitt M.R."/>
            <person name="Zhang S.M."/>
            <person name="Mutuku M."/>
            <person name="Mkoji G."/>
            <person name="Steinauer M."/>
            <person name="Loker E.S."/>
        </authorList>
    </citation>
    <scope>NUCLEOTIDE SEQUENCE</scope>
    <source>
        <strain evidence="1">KasaAsao</strain>
    </source>
</reference>
<organism evidence="1 2">
    <name type="scientific">Biomphalaria pfeifferi</name>
    <name type="common">Bloodfluke planorb</name>
    <name type="synonym">Freshwater snail</name>
    <dbReference type="NCBI Taxonomy" id="112525"/>
    <lineage>
        <taxon>Eukaryota</taxon>
        <taxon>Metazoa</taxon>
        <taxon>Spiralia</taxon>
        <taxon>Lophotrochozoa</taxon>
        <taxon>Mollusca</taxon>
        <taxon>Gastropoda</taxon>
        <taxon>Heterobranchia</taxon>
        <taxon>Euthyneura</taxon>
        <taxon>Panpulmonata</taxon>
        <taxon>Hygrophila</taxon>
        <taxon>Lymnaeoidea</taxon>
        <taxon>Planorbidae</taxon>
        <taxon>Biomphalaria</taxon>
    </lineage>
</organism>
<sequence length="76" mass="8182">MQPTAPPQVSASTTQKLDFPVPPCALLEATEPVPNAPDPLDLVCPREQLDSIMAIGNLVIKKKQRGHRSDGEQGTH</sequence>